<dbReference type="RefSeq" id="WP_095088175.1">
    <property type="nucleotide sequence ID" value="NZ_BMDM01000005.1"/>
</dbReference>
<evidence type="ECO:0000256" key="4">
    <source>
        <dbReference type="ARBA" id="ARBA00005139"/>
    </source>
</evidence>
<evidence type="ECO:0000256" key="10">
    <source>
        <dbReference type="ARBA" id="ARBA00022915"/>
    </source>
</evidence>
<dbReference type="PROSITE" id="PS00324">
    <property type="entry name" value="ASPARTOKINASE"/>
    <property type="match status" value="1"/>
</dbReference>
<dbReference type="GO" id="GO:0019877">
    <property type="term" value="P:diaminopimelate biosynthetic process"/>
    <property type="evidence" value="ECO:0007669"/>
    <property type="project" value="UniProtKB-KW"/>
</dbReference>
<evidence type="ECO:0000256" key="1">
    <source>
        <dbReference type="ARBA" id="ARBA00003121"/>
    </source>
</evidence>
<evidence type="ECO:0000256" key="14">
    <source>
        <dbReference type="RuleBase" id="RU003448"/>
    </source>
</evidence>
<evidence type="ECO:0000256" key="13">
    <source>
        <dbReference type="PIRSR" id="PIRSR000726-1"/>
    </source>
</evidence>
<comment type="catalytic activity">
    <reaction evidence="12 14">
        <text>L-aspartate + ATP = 4-phospho-L-aspartate + ADP</text>
        <dbReference type="Rhea" id="RHEA:23776"/>
        <dbReference type="ChEBI" id="CHEBI:29991"/>
        <dbReference type="ChEBI" id="CHEBI:30616"/>
        <dbReference type="ChEBI" id="CHEBI:57535"/>
        <dbReference type="ChEBI" id="CHEBI:456216"/>
        <dbReference type="EC" id="2.7.2.4"/>
    </reaction>
</comment>
<gene>
    <name evidence="17" type="primary">thrA</name>
    <name evidence="17" type="ORF">SAMEA4384403_01463</name>
</gene>
<dbReference type="GO" id="GO:0005524">
    <property type="term" value="F:ATP binding"/>
    <property type="evidence" value="ECO:0007669"/>
    <property type="project" value="UniProtKB-KW"/>
</dbReference>
<sequence length="457" mass="51552">MKVSKFGGSSVASSKQIKKVLNIINSDDERKIVVVSAPGKRYKDDIKTTDLLIRLYDKVINGLDYTNKLRQIIGRYEEIVSDLNMDDQILIQLKDKLLHLIEFYRHKPERLLDALKSCGEDFNAQIIAQYNNDLGFPTRYLSPKDAGIFVTDEPGNAMILEESYEQINKLKNYKETLVIPGFFGFSHQGDIVTFPRGGSDITGAILARGVKAKLYENFTDVSGIYRANPSVVSQPEVIPEITYREMRELSYAGFGVFHDEALEPLYKDRIPVVIKNTNKPDDKGTFIVSERDISHLTHIISGVSCDKGFTSINIKKYLMNREIGFTRKVLSILEEENISIEHIPSGIDNLSIIMRSNQIRGKENRVLKQIRKHAQVDELTIETNLAILMIVGEGMNNSIGTAATATHALSKNQINLNMINQGSSEISMMFGIDEAYSDLAVQVIYDEYFNKKPLEIV</sequence>
<dbReference type="NCBIfam" id="NF006540">
    <property type="entry name" value="PRK09034.1"/>
    <property type="match status" value="1"/>
</dbReference>
<keyword evidence="11" id="KW-0457">Lysine biosynthesis</keyword>
<dbReference type="EC" id="2.7.2.4" evidence="14"/>
<keyword evidence="10" id="KW-0220">Diaminopimelate biosynthesis</keyword>
<dbReference type="Pfam" id="PF22468">
    <property type="entry name" value="ACT_9"/>
    <property type="match status" value="1"/>
</dbReference>
<evidence type="ECO:0000256" key="2">
    <source>
        <dbReference type="ARBA" id="ARBA00004766"/>
    </source>
</evidence>
<dbReference type="GO" id="GO:0005829">
    <property type="term" value="C:cytosol"/>
    <property type="evidence" value="ECO:0007669"/>
    <property type="project" value="TreeGrafter"/>
</dbReference>
<organism evidence="17 18">
    <name type="scientific">Mammaliicoccus stepanovicii</name>
    <dbReference type="NCBI Taxonomy" id="643214"/>
    <lineage>
        <taxon>Bacteria</taxon>
        <taxon>Bacillati</taxon>
        <taxon>Bacillota</taxon>
        <taxon>Bacilli</taxon>
        <taxon>Bacillales</taxon>
        <taxon>Staphylococcaceae</taxon>
        <taxon>Mammaliicoccus</taxon>
    </lineage>
</organism>
<dbReference type="KEGG" id="sste:SAMEA4384403_1463"/>
<name>A0A239ZF10_9STAP</name>
<proteinExistence type="inferred from homology"/>
<dbReference type="CDD" id="cd04916">
    <property type="entry name" value="ACT_AKiii-YclM-BS_2"/>
    <property type="match status" value="1"/>
</dbReference>
<dbReference type="CDD" id="cd04245">
    <property type="entry name" value="AAK_AKiii-YclM-BS"/>
    <property type="match status" value="1"/>
</dbReference>
<comment type="similarity">
    <text evidence="5 14">Belongs to the aspartokinase family.</text>
</comment>
<dbReference type="AlphaFoldDB" id="A0A239ZF10"/>
<dbReference type="InterPro" id="IPR036393">
    <property type="entry name" value="AceGlu_kinase-like_sf"/>
</dbReference>
<dbReference type="GO" id="GO:0004072">
    <property type="term" value="F:aspartate kinase activity"/>
    <property type="evidence" value="ECO:0007669"/>
    <property type="project" value="UniProtKB-EC"/>
</dbReference>
<dbReference type="PIRSF" id="PIRSF000726">
    <property type="entry name" value="Asp_kin"/>
    <property type="match status" value="1"/>
</dbReference>
<dbReference type="InterPro" id="IPR002912">
    <property type="entry name" value="ACT_dom"/>
</dbReference>
<dbReference type="SUPFAM" id="SSF55021">
    <property type="entry name" value="ACT-like"/>
    <property type="match status" value="2"/>
</dbReference>
<feature type="binding site" evidence="13">
    <location>
        <position position="120"/>
    </location>
    <ligand>
        <name>substrate</name>
    </ligand>
</feature>
<dbReference type="InterPro" id="IPR018042">
    <property type="entry name" value="Aspartate_kinase_CS"/>
</dbReference>
<evidence type="ECO:0000256" key="6">
    <source>
        <dbReference type="ARBA" id="ARBA00022679"/>
    </source>
</evidence>
<dbReference type="InterPro" id="IPR001341">
    <property type="entry name" value="Asp_kinase"/>
</dbReference>
<evidence type="ECO:0000256" key="5">
    <source>
        <dbReference type="ARBA" id="ARBA00010122"/>
    </source>
</evidence>
<comment type="pathway">
    <text evidence="2 15">Amino-acid biosynthesis; L-lysine biosynthesis via DAP pathway; (S)-tetrahydrodipicolinate from L-aspartate: step 1/4.</text>
</comment>
<dbReference type="GO" id="GO:0009089">
    <property type="term" value="P:lysine biosynthetic process via diaminopimelate"/>
    <property type="evidence" value="ECO:0007669"/>
    <property type="project" value="UniProtKB-UniPathway"/>
</dbReference>
<dbReference type="Gene3D" id="1.20.120.1320">
    <property type="entry name" value="Aspartokinase, catalytic domain"/>
    <property type="match status" value="1"/>
</dbReference>
<dbReference type="UniPathway" id="UPA00050">
    <property type="reaction ID" value="UER00461"/>
</dbReference>
<dbReference type="Gene3D" id="3.40.1160.10">
    <property type="entry name" value="Acetylglutamate kinase-like"/>
    <property type="match status" value="1"/>
</dbReference>
<evidence type="ECO:0000256" key="9">
    <source>
        <dbReference type="ARBA" id="ARBA00022840"/>
    </source>
</evidence>
<dbReference type="PANTHER" id="PTHR21499">
    <property type="entry name" value="ASPARTATE KINASE"/>
    <property type="match status" value="1"/>
</dbReference>
<feature type="binding site" evidence="13">
    <location>
        <begin position="219"/>
        <end position="220"/>
    </location>
    <ligand>
        <name>ATP</name>
        <dbReference type="ChEBI" id="CHEBI:30616"/>
    </ligand>
</feature>
<accession>A0A239ZF10</accession>
<feature type="binding site" evidence="13">
    <location>
        <position position="49"/>
    </location>
    <ligand>
        <name>substrate</name>
    </ligand>
</feature>
<dbReference type="OrthoDB" id="9799110at2"/>
<dbReference type="InterPro" id="IPR054352">
    <property type="entry name" value="ACT_Aspartokinase"/>
</dbReference>
<keyword evidence="18" id="KW-1185">Reference proteome</keyword>
<comment type="pathway">
    <text evidence="3 15">Amino-acid biosynthesis; L-methionine biosynthesis via de novo pathway; L-homoserine from L-aspartate: step 1/3.</text>
</comment>
<protein>
    <recommendedName>
        <fullName evidence="14">Aspartokinase</fullName>
        <ecNumber evidence="14">2.7.2.4</ecNumber>
    </recommendedName>
</protein>
<dbReference type="PANTHER" id="PTHR21499:SF67">
    <property type="entry name" value="ASPARTOKINASE 3"/>
    <property type="match status" value="1"/>
</dbReference>
<dbReference type="FunFam" id="3.40.1160.10:FF:000027">
    <property type="entry name" value="Aspartokinase"/>
    <property type="match status" value="1"/>
</dbReference>
<dbReference type="UniPathway" id="UPA00034">
    <property type="reaction ID" value="UER00015"/>
</dbReference>
<keyword evidence="15" id="KW-0028">Amino-acid biosynthesis</keyword>
<dbReference type="InterPro" id="IPR035804">
    <property type="entry name" value="AKIII_YclM_N"/>
</dbReference>
<evidence type="ECO:0000256" key="3">
    <source>
        <dbReference type="ARBA" id="ARBA00004986"/>
    </source>
</evidence>
<dbReference type="UniPathway" id="UPA00051">
    <property type="reaction ID" value="UER00462"/>
</dbReference>
<dbReference type="InterPro" id="IPR001048">
    <property type="entry name" value="Asp/Glu/Uridylate_kinase"/>
</dbReference>
<comment type="function">
    <text evidence="1">Catalyzes the phosphorylation of the beta-carboxyl group of aspartic acid with ATP to yield 4-phospho-L-aspartate, which is involved in the branched biosynthetic pathway leading to the biosynthesis of amino acids threonine, isoleucine and methionine.</text>
</comment>
<evidence type="ECO:0000256" key="12">
    <source>
        <dbReference type="ARBA" id="ARBA00047872"/>
    </source>
</evidence>
<dbReference type="InterPro" id="IPR005260">
    <property type="entry name" value="Asp_kin_monofn"/>
</dbReference>
<comment type="pathway">
    <text evidence="4 15">Amino-acid biosynthesis; L-threonine biosynthesis; L-threonine from L-aspartate: step 1/5.</text>
</comment>
<reference evidence="17 18" key="1">
    <citation type="submission" date="2017-06" db="EMBL/GenBank/DDBJ databases">
        <authorList>
            <consortium name="Pathogen Informatics"/>
        </authorList>
    </citation>
    <scope>NUCLEOTIDE SEQUENCE [LARGE SCALE GENOMIC DNA]</scope>
    <source>
        <strain evidence="17 18">NCTC13839</strain>
    </source>
</reference>
<feature type="domain" description="ACT" evidence="16">
    <location>
        <begin position="390"/>
        <end position="457"/>
    </location>
</feature>
<keyword evidence="9 13" id="KW-0067">ATP-binding</keyword>
<evidence type="ECO:0000313" key="17">
    <source>
        <dbReference type="EMBL" id="SNV69507.1"/>
    </source>
</evidence>
<dbReference type="GO" id="GO:0009090">
    <property type="term" value="P:homoserine biosynthetic process"/>
    <property type="evidence" value="ECO:0007669"/>
    <property type="project" value="TreeGrafter"/>
</dbReference>
<feature type="binding site" evidence="13">
    <location>
        <begin position="5"/>
        <end position="8"/>
    </location>
    <ligand>
        <name>ATP</name>
        <dbReference type="ChEBI" id="CHEBI:30616"/>
    </ligand>
</feature>
<dbReference type="CDD" id="cd04911">
    <property type="entry name" value="ACT_AKiii-YclM-BS_1"/>
    <property type="match status" value="1"/>
</dbReference>
<dbReference type="NCBIfam" id="TIGR00657">
    <property type="entry name" value="asp_kinases"/>
    <property type="match status" value="1"/>
</dbReference>
<dbReference type="Gene3D" id="3.30.2130.10">
    <property type="entry name" value="VC0802-like"/>
    <property type="match status" value="1"/>
</dbReference>
<dbReference type="PROSITE" id="PS51671">
    <property type="entry name" value="ACT"/>
    <property type="match status" value="1"/>
</dbReference>
<evidence type="ECO:0000256" key="7">
    <source>
        <dbReference type="ARBA" id="ARBA00022741"/>
    </source>
</evidence>
<evidence type="ECO:0000256" key="11">
    <source>
        <dbReference type="ARBA" id="ARBA00023154"/>
    </source>
</evidence>
<keyword evidence="8 14" id="KW-0418">Kinase</keyword>
<evidence type="ECO:0000313" key="18">
    <source>
        <dbReference type="Proteomes" id="UP000242084"/>
    </source>
</evidence>
<dbReference type="FunFam" id="3.30.2130.10:FF:000001">
    <property type="entry name" value="Bifunctional aspartokinase/homoserine dehydrogenase"/>
    <property type="match status" value="1"/>
</dbReference>
<dbReference type="EMBL" id="LT906462">
    <property type="protein sequence ID" value="SNV69507.1"/>
    <property type="molecule type" value="Genomic_DNA"/>
</dbReference>
<feature type="binding site" evidence="13">
    <location>
        <position position="225"/>
    </location>
    <ligand>
        <name>ATP</name>
        <dbReference type="ChEBI" id="CHEBI:30616"/>
    </ligand>
</feature>
<dbReference type="InterPro" id="IPR045865">
    <property type="entry name" value="ACT-like_dom_sf"/>
</dbReference>
<dbReference type="Pfam" id="PF00696">
    <property type="entry name" value="AA_kinase"/>
    <property type="match status" value="1"/>
</dbReference>
<evidence type="ECO:0000256" key="8">
    <source>
        <dbReference type="ARBA" id="ARBA00022777"/>
    </source>
</evidence>
<dbReference type="InterPro" id="IPR042199">
    <property type="entry name" value="AsparK_Bifunc_asparK/hSer_DH"/>
</dbReference>
<dbReference type="SUPFAM" id="SSF53633">
    <property type="entry name" value="Carbamate kinase-like"/>
    <property type="match status" value="1"/>
</dbReference>
<keyword evidence="6 14" id="KW-0808">Transferase</keyword>
<dbReference type="Proteomes" id="UP000242084">
    <property type="component" value="Chromosome 1"/>
</dbReference>
<keyword evidence="7 13" id="KW-0547">Nucleotide-binding</keyword>
<evidence type="ECO:0000259" key="16">
    <source>
        <dbReference type="PROSITE" id="PS51671"/>
    </source>
</evidence>
<evidence type="ECO:0000256" key="15">
    <source>
        <dbReference type="RuleBase" id="RU004249"/>
    </source>
</evidence>
<dbReference type="GO" id="GO:0009088">
    <property type="term" value="P:threonine biosynthetic process"/>
    <property type="evidence" value="ECO:0007669"/>
    <property type="project" value="UniProtKB-UniPathway"/>
</dbReference>